<keyword evidence="1" id="KW-0560">Oxidoreductase</keyword>
<feature type="region of interest" description="Disordered" evidence="3">
    <location>
        <begin position="388"/>
        <end position="441"/>
    </location>
</feature>
<feature type="domain" description="Gfo/Idh/MocA-like oxidoreductase N-terminal" evidence="4">
    <location>
        <begin position="14"/>
        <end position="140"/>
    </location>
</feature>
<dbReference type="InterPro" id="IPR055170">
    <property type="entry name" value="GFO_IDH_MocA-like_dom"/>
</dbReference>
<keyword evidence="2" id="KW-0520">NAD</keyword>
<evidence type="ECO:0000313" key="6">
    <source>
        <dbReference type="EMBL" id="NGN82154.1"/>
    </source>
</evidence>
<dbReference type="SUPFAM" id="SSF55347">
    <property type="entry name" value="Glyceraldehyde-3-phosphate dehydrogenase-like, C-terminal domain"/>
    <property type="match status" value="1"/>
</dbReference>
<dbReference type="SUPFAM" id="SSF51735">
    <property type="entry name" value="NAD(P)-binding Rossmann-fold domains"/>
    <property type="match status" value="1"/>
</dbReference>
<evidence type="ECO:0000256" key="3">
    <source>
        <dbReference type="SAM" id="MobiDB-lite"/>
    </source>
</evidence>
<proteinExistence type="predicted"/>
<dbReference type="Gene3D" id="3.30.360.10">
    <property type="entry name" value="Dihydrodipicolinate Reductase, domain 2"/>
    <property type="match status" value="1"/>
</dbReference>
<dbReference type="PANTHER" id="PTHR43818">
    <property type="entry name" value="BCDNA.GH03377"/>
    <property type="match status" value="1"/>
</dbReference>
<dbReference type="InterPro" id="IPR036291">
    <property type="entry name" value="NAD(P)-bd_dom_sf"/>
</dbReference>
<gene>
    <name evidence="6" type="ORF">G6N77_01555</name>
</gene>
<feature type="domain" description="GFO/IDH/MocA-like oxidoreductase" evidence="5">
    <location>
        <begin position="151"/>
        <end position="283"/>
    </location>
</feature>
<evidence type="ECO:0000259" key="5">
    <source>
        <dbReference type="Pfam" id="PF22725"/>
    </source>
</evidence>
<dbReference type="Proteomes" id="UP000479226">
    <property type="component" value="Unassembled WGS sequence"/>
</dbReference>
<evidence type="ECO:0000313" key="7">
    <source>
        <dbReference type="Proteomes" id="UP000479226"/>
    </source>
</evidence>
<dbReference type="Pfam" id="PF01408">
    <property type="entry name" value="GFO_IDH_MocA"/>
    <property type="match status" value="1"/>
</dbReference>
<keyword evidence="7" id="KW-1185">Reference proteome</keyword>
<dbReference type="RefSeq" id="WP_165180257.1">
    <property type="nucleotide sequence ID" value="NZ_JAAKZI010000002.1"/>
</dbReference>
<sequence>MNSPQTLASARPLGVAVIGYAFMGQAHSNAWRTVANHFDVPAFEQKVLVGRHAEAVATAAAKYGWSESATDWRSVLERDDIDIVDICAPGWLHAEIATAALAAGKHVLVEKPLANSLAESEAMVRAAQAARSAGVRSMVGFNYRRVPALALARQLIAEGRLGTIRQVRASYLQDWLADPDSPMTWRLRKETAGSGALGDIASHAIDQVQFLLDDTVTEVSGRLHTFTSERPGPDGPEAVTVDDAAWATLSLAGGAVASVDVSRVALGQKNALRVEVYGTSGSLTFNLENPNELFFLDGTEPIEVQGFRRILVTEPEHPYMVGWWPQGHVIGWEHSFTHQLRDFLLAIRNGTDPSPSFEEGLGVQQVLAAIEASSAAGGATLPVVGPGGRAAGGRAASPASASRPEPGGRAASSGPGGRAASPASASRPEPAETPSSLPTRS</sequence>
<organism evidence="6 7">
    <name type="scientific">Arthrobacter silviterrae</name>
    <dbReference type="NCBI Taxonomy" id="2026658"/>
    <lineage>
        <taxon>Bacteria</taxon>
        <taxon>Bacillati</taxon>
        <taxon>Actinomycetota</taxon>
        <taxon>Actinomycetes</taxon>
        <taxon>Micrococcales</taxon>
        <taxon>Micrococcaceae</taxon>
        <taxon>Arthrobacter</taxon>
    </lineage>
</organism>
<dbReference type="PANTHER" id="PTHR43818:SF11">
    <property type="entry name" value="BCDNA.GH03377"/>
    <property type="match status" value="1"/>
</dbReference>
<dbReference type="Gene3D" id="3.40.50.720">
    <property type="entry name" value="NAD(P)-binding Rossmann-like Domain"/>
    <property type="match status" value="1"/>
</dbReference>
<name>A0ABX0D5J1_9MICC</name>
<reference evidence="6 7" key="1">
    <citation type="submission" date="2020-02" db="EMBL/GenBank/DDBJ databases">
        <title>Genome sequence of the type strain DSM 27180 of Arthrobacter silviterrae.</title>
        <authorList>
            <person name="Gao J."/>
            <person name="Sun J."/>
        </authorList>
    </citation>
    <scope>NUCLEOTIDE SEQUENCE [LARGE SCALE GENOMIC DNA]</scope>
    <source>
        <strain evidence="6 7">DSM 27180</strain>
    </source>
</reference>
<comment type="caution">
    <text evidence="6">The sequence shown here is derived from an EMBL/GenBank/DDBJ whole genome shotgun (WGS) entry which is preliminary data.</text>
</comment>
<dbReference type="EMBL" id="JAAKZI010000002">
    <property type="protein sequence ID" value="NGN82154.1"/>
    <property type="molecule type" value="Genomic_DNA"/>
</dbReference>
<protein>
    <submittedName>
        <fullName evidence="6">Gfo/Idh/MocA family oxidoreductase</fullName>
    </submittedName>
</protein>
<evidence type="ECO:0000259" key="4">
    <source>
        <dbReference type="Pfam" id="PF01408"/>
    </source>
</evidence>
<dbReference type="Pfam" id="PF22725">
    <property type="entry name" value="GFO_IDH_MocA_C3"/>
    <property type="match status" value="1"/>
</dbReference>
<dbReference type="InterPro" id="IPR000683">
    <property type="entry name" value="Gfo/Idh/MocA-like_OxRdtase_N"/>
</dbReference>
<evidence type="ECO:0000256" key="2">
    <source>
        <dbReference type="ARBA" id="ARBA00023027"/>
    </source>
</evidence>
<accession>A0ABX0D5J1</accession>
<feature type="compositionally biased region" description="Low complexity" evidence="3">
    <location>
        <begin position="392"/>
        <end position="441"/>
    </location>
</feature>
<dbReference type="InterPro" id="IPR050463">
    <property type="entry name" value="Gfo/Idh/MocA_oxidrdct_glycsds"/>
</dbReference>
<evidence type="ECO:0000256" key="1">
    <source>
        <dbReference type="ARBA" id="ARBA00023002"/>
    </source>
</evidence>